<sequence length="120" mass="13742">MRSGIGAVFSPRFPDGHDKAFYHASCALTPARRSTSRSRRKPWLSFSQLKISSLHIWTSLHAETDHKPLISISGSRKGVPVYTANRLRRWPTTLLIYNFNIQYVKTSEFGQEFGRPFTTN</sequence>
<organism evidence="1 2">
    <name type="scientific">Haemonchus contortus</name>
    <name type="common">Barber pole worm</name>
    <dbReference type="NCBI Taxonomy" id="6289"/>
    <lineage>
        <taxon>Eukaryota</taxon>
        <taxon>Metazoa</taxon>
        <taxon>Ecdysozoa</taxon>
        <taxon>Nematoda</taxon>
        <taxon>Chromadorea</taxon>
        <taxon>Rhabditida</taxon>
        <taxon>Rhabditina</taxon>
        <taxon>Rhabditomorpha</taxon>
        <taxon>Strongyloidea</taxon>
        <taxon>Trichostrongylidae</taxon>
        <taxon>Haemonchus</taxon>
    </lineage>
</organism>
<reference evidence="2" key="1">
    <citation type="submission" date="2020-12" db="UniProtKB">
        <authorList>
            <consortium name="WormBaseParasite"/>
        </authorList>
    </citation>
    <scope>IDENTIFICATION</scope>
    <source>
        <strain evidence="2">MHco3</strain>
    </source>
</reference>
<proteinExistence type="predicted"/>
<evidence type="ECO:0000313" key="1">
    <source>
        <dbReference type="Proteomes" id="UP000025227"/>
    </source>
</evidence>
<dbReference type="Proteomes" id="UP000025227">
    <property type="component" value="Unplaced"/>
</dbReference>
<dbReference type="AlphaFoldDB" id="A0A7I4YLH3"/>
<protein>
    <submittedName>
        <fullName evidence="2">Uncharacterized protein</fullName>
    </submittedName>
</protein>
<accession>A0A7I4YLH3</accession>
<dbReference type="WBParaSite" id="HCON_00112290-00001">
    <property type="protein sequence ID" value="HCON_00112290-00001"/>
    <property type="gene ID" value="HCON_00112290"/>
</dbReference>
<dbReference type="OrthoDB" id="5850908at2759"/>
<evidence type="ECO:0000313" key="2">
    <source>
        <dbReference type="WBParaSite" id="HCON_00112290-00001"/>
    </source>
</evidence>
<keyword evidence="1" id="KW-1185">Reference proteome</keyword>
<name>A0A7I4YLH3_HAECO</name>